<dbReference type="PROSITE" id="PS51257">
    <property type="entry name" value="PROKAR_LIPOPROTEIN"/>
    <property type="match status" value="1"/>
</dbReference>
<keyword evidence="3" id="KW-1185">Reference proteome</keyword>
<evidence type="ECO:0000313" key="3">
    <source>
        <dbReference type="Proteomes" id="UP001221757"/>
    </source>
</evidence>
<comment type="caution">
    <text evidence="2">The sequence shown here is derived from an EMBL/GenBank/DDBJ whole genome shotgun (WGS) entry which is preliminary data.</text>
</comment>
<organism evidence="2 3">
    <name type="scientific">Mycena rosella</name>
    <name type="common">Pink bonnet</name>
    <name type="synonym">Agaricus rosellus</name>
    <dbReference type="NCBI Taxonomy" id="1033263"/>
    <lineage>
        <taxon>Eukaryota</taxon>
        <taxon>Fungi</taxon>
        <taxon>Dikarya</taxon>
        <taxon>Basidiomycota</taxon>
        <taxon>Agaricomycotina</taxon>
        <taxon>Agaricomycetes</taxon>
        <taxon>Agaricomycetidae</taxon>
        <taxon>Agaricales</taxon>
        <taxon>Marasmiineae</taxon>
        <taxon>Mycenaceae</taxon>
        <taxon>Mycena</taxon>
    </lineage>
</organism>
<feature type="signal peptide" evidence="1">
    <location>
        <begin position="1"/>
        <end position="21"/>
    </location>
</feature>
<dbReference type="AlphaFoldDB" id="A0AAD7GT63"/>
<feature type="chain" id="PRO_5042106428" evidence="1">
    <location>
        <begin position="22"/>
        <end position="307"/>
    </location>
</feature>
<protein>
    <submittedName>
        <fullName evidence="2">Uncharacterized protein</fullName>
    </submittedName>
</protein>
<gene>
    <name evidence="2" type="ORF">B0H17DRAFT_1126465</name>
</gene>
<evidence type="ECO:0000313" key="2">
    <source>
        <dbReference type="EMBL" id="KAJ7704826.1"/>
    </source>
</evidence>
<evidence type="ECO:0000256" key="1">
    <source>
        <dbReference type="SAM" id="SignalP"/>
    </source>
</evidence>
<proteinExistence type="predicted"/>
<accession>A0AAD7GT63</accession>
<dbReference type="Proteomes" id="UP001221757">
    <property type="component" value="Unassembled WGS sequence"/>
</dbReference>
<sequence length="307" mass="33370">MFSKALTFGLAALALVRAAPASQVAISCNVDFGASVETAKFNIIDGIQDGIYRIYNAAEGAQLRSNDEPGFPVLVTPTEDRVGPYALWEVASVGGPQAFKIRNLGVHTYLQVGFQLEILTGLQGDDAFDAFTIVPGGGKEDTYVVCAVPGGRSRSHSIPEGQRAWPRPCVDSGGIPEALPCGGPAADRTPGPALAIPPRRFGLNWCHVRRKCEEQPWNFCPVVGLDHLYSVPLESQHFFSADGYAASGSILRGRLWAAAKRMGWECVTYILSRFTSPNDERTFPFLTEPWWRTAHSFRGRIRITGSG</sequence>
<keyword evidence="1" id="KW-0732">Signal</keyword>
<dbReference type="EMBL" id="JARKIE010000009">
    <property type="protein sequence ID" value="KAJ7704826.1"/>
    <property type="molecule type" value="Genomic_DNA"/>
</dbReference>
<name>A0AAD7GT63_MYCRO</name>
<reference evidence="2" key="1">
    <citation type="submission" date="2023-03" db="EMBL/GenBank/DDBJ databases">
        <title>Massive genome expansion in bonnet fungi (Mycena s.s.) driven by repeated elements and novel gene families across ecological guilds.</title>
        <authorList>
            <consortium name="Lawrence Berkeley National Laboratory"/>
            <person name="Harder C.B."/>
            <person name="Miyauchi S."/>
            <person name="Viragh M."/>
            <person name="Kuo A."/>
            <person name="Thoen E."/>
            <person name="Andreopoulos B."/>
            <person name="Lu D."/>
            <person name="Skrede I."/>
            <person name="Drula E."/>
            <person name="Henrissat B."/>
            <person name="Morin E."/>
            <person name="Kohler A."/>
            <person name="Barry K."/>
            <person name="LaButti K."/>
            <person name="Morin E."/>
            <person name="Salamov A."/>
            <person name="Lipzen A."/>
            <person name="Mereny Z."/>
            <person name="Hegedus B."/>
            <person name="Baldrian P."/>
            <person name="Stursova M."/>
            <person name="Weitz H."/>
            <person name="Taylor A."/>
            <person name="Grigoriev I.V."/>
            <person name="Nagy L.G."/>
            <person name="Martin F."/>
            <person name="Kauserud H."/>
        </authorList>
    </citation>
    <scope>NUCLEOTIDE SEQUENCE</scope>
    <source>
        <strain evidence="2">CBHHK067</strain>
    </source>
</reference>